<accession>A0A1Y2HZ65</accession>
<dbReference type="InterPro" id="IPR002143">
    <property type="entry name" value="Ribosomal_uL1"/>
</dbReference>
<dbReference type="AlphaFoldDB" id="A0A1Y2HZ65"/>
<keyword evidence="3" id="KW-0687">Ribonucleoprotein</keyword>
<dbReference type="InterPro" id="IPR023674">
    <property type="entry name" value="Ribosomal_uL1-like"/>
</dbReference>
<dbReference type="STRING" id="765915.A0A1Y2HZ65"/>
<comment type="caution">
    <text evidence="4">The sequence shown here is derived from an EMBL/GenBank/DDBJ whole genome shotgun (WGS) entry which is preliminary data.</text>
</comment>
<dbReference type="Gene3D" id="3.30.190.20">
    <property type="match status" value="1"/>
</dbReference>
<evidence type="ECO:0000256" key="2">
    <source>
        <dbReference type="ARBA" id="ARBA00022980"/>
    </source>
</evidence>
<evidence type="ECO:0000313" key="5">
    <source>
        <dbReference type="Proteomes" id="UP000193411"/>
    </source>
</evidence>
<gene>
    <name evidence="4" type="ORF">BCR44DRAFT_127472</name>
</gene>
<dbReference type="InterPro" id="IPR028364">
    <property type="entry name" value="Ribosomal_uL1/biogenesis"/>
</dbReference>
<name>A0A1Y2HZ65_9FUNG</name>
<dbReference type="OrthoDB" id="1747252at2759"/>
<dbReference type="GO" id="GO:0003723">
    <property type="term" value="F:RNA binding"/>
    <property type="evidence" value="ECO:0007669"/>
    <property type="project" value="InterPro"/>
</dbReference>
<dbReference type="Pfam" id="PF00687">
    <property type="entry name" value="Ribosomal_L1"/>
    <property type="match status" value="1"/>
</dbReference>
<dbReference type="Proteomes" id="UP000193411">
    <property type="component" value="Unassembled WGS sequence"/>
</dbReference>
<protein>
    <submittedName>
        <fullName evidence="4">Ribosomal protein L1-like protein</fullName>
    </submittedName>
</protein>
<dbReference type="GO" id="GO:0015934">
    <property type="term" value="C:large ribosomal subunit"/>
    <property type="evidence" value="ECO:0007669"/>
    <property type="project" value="InterPro"/>
</dbReference>
<dbReference type="InterPro" id="IPR016095">
    <property type="entry name" value="Ribosomal_uL1_3-a/b-sand"/>
</dbReference>
<proteinExistence type="inferred from homology"/>
<dbReference type="GO" id="GO:0006412">
    <property type="term" value="P:translation"/>
    <property type="evidence" value="ECO:0007669"/>
    <property type="project" value="InterPro"/>
</dbReference>
<keyword evidence="2 4" id="KW-0689">Ribosomal protein</keyword>
<sequence length="182" mass="19805">MPPIRGTLILPCAVPKNVRILCFADGPAAQEAKAAGADIVGTTELVDQITRGELQFDMVISTPEAFPVVTRVAKILGPKGLMPNAKKGTVTSDIQGTIDVLKNSIRYTSGRGGDVNVIVGRIGYSPEQVEKNLRFVLNEVVNWTSQIPGKKKVKKNKFVHKVWVGATFAPALPLRLTQFQWQ</sequence>
<reference evidence="4 5" key="1">
    <citation type="submission" date="2016-07" db="EMBL/GenBank/DDBJ databases">
        <title>Pervasive Adenine N6-methylation of Active Genes in Fungi.</title>
        <authorList>
            <consortium name="DOE Joint Genome Institute"/>
            <person name="Mondo S.J."/>
            <person name="Dannebaum R.O."/>
            <person name="Kuo R.C."/>
            <person name="Labutti K."/>
            <person name="Haridas S."/>
            <person name="Kuo A."/>
            <person name="Salamov A."/>
            <person name="Ahrendt S.R."/>
            <person name="Lipzen A."/>
            <person name="Sullivan W."/>
            <person name="Andreopoulos W.B."/>
            <person name="Clum A."/>
            <person name="Lindquist E."/>
            <person name="Daum C."/>
            <person name="Ramamoorthy G.K."/>
            <person name="Gryganskyi A."/>
            <person name="Culley D."/>
            <person name="Magnuson J.K."/>
            <person name="James T.Y."/>
            <person name="O'Malley M.A."/>
            <person name="Stajich J.E."/>
            <person name="Spatafora J.W."/>
            <person name="Visel A."/>
            <person name="Grigoriev I.V."/>
        </authorList>
    </citation>
    <scope>NUCLEOTIDE SEQUENCE [LARGE SCALE GENOMIC DNA]</scope>
    <source>
        <strain evidence="4 5">PL171</strain>
    </source>
</reference>
<dbReference type="FunFam" id="3.40.50.790:FF:000001">
    <property type="entry name" value="50S ribosomal protein L1"/>
    <property type="match status" value="1"/>
</dbReference>
<keyword evidence="5" id="KW-1185">Reference proteome</keyword>
<dbReference type="PANTHER" id="PTHR36427:SF3">
    <property type="entry name" value="LARGE RIBOSOMAL SUBUNIT PROTEIN UL1M"/>
    <property type="match status" value="1"/>
</dbReference>
<evidence type="ECO:0000313" key="4">
    <source>
        <dbReference type="EMBL" id="ORZ39789.1"/>
    </source>
</evidence>
<dbReference type="EMBL" id="MCFL01000004">
    <property type="protein sequence ID" value="ORZ39789.1"/>
    <property type="molecule type" value="Genomic_DNA"/>
</dbReference>
<evidence type="ECO:0000256" key="3">
    <source>
        <dbReference type="ARBA" id="ARBA00023274"/>
    </source>
</evidence>
<organism evidence="4 5">
    <name type="scientific">Catenaria anguillulae PL171</name>
    <dbReference type="NCBI Taxonomy" id="765915"/>
    <lineage>
        <taxon>Eukaryota</taxon>
        <taxon>Fungi</taxon>
        <taxon>Fungi incertae sedis</taxon>
        <taxon>Blastocladiomycota</taxon>
        <taxon>Blastocladiomycetes</taxon>
        <taxon>Blastocladiales</taxon>
        <taxon>Catenariaceae</taxon>
        <taxon>Catenaria</taxon>
    </lineage>
</organism>
<evidence type="ECO:0000256" key="1">
    <source>
        <dbReference type="ARBA" id="ARBA00010531"/>
    </source>
</evidence>
<dbReference type="PIRSF" id="PIRSF002155">
    <property type="entry name" value="Ribosomal_L1"/>
    <property type="match status" value="1"/>
</dbReference>
<comment type="similarity">
    <text evidence="1">Belongs to the universal ribosomal protein uL1 family.</text>
</comment>
<dbReference type="Gene3D" id="3.40.50.790">
    <property type="match status" value="1"/>
</dbReference>
<dbReference type="GO" id="GO:0003735">
    <property type="term" value="F:structural constituent of ribosome"/>
    <property type="evidence" value="ECO:0007669"/>
    <property type="project" value="InterPro"/>
</dbReference>
<dbReference type="PANTHER" id="PTHR36427">
    <property type="entry name" value="54S RIBOSOMAL PROTEIN L1, MITOCHONDRIAL"/>
    <property type="match status" value="1"/>
</dbReference>
<dbReference type="CDD" id="cd00403">
    <property type="entry name" value="Ribosomal_L1"/>
    <property type="match status" value="1"/>
</dbReference>
<dbReference type="SUPFAM" id="SSF56808">
    <property type="entry name" value="Ribosomal protein L1"/>
    <property type="match status" value="1"/>
</dbReference>